<evidence type="ECO:0000313" key="12">
    <source>
        <dbReference type="EMBL" id="UYP46436.1"/>
    </source>
</evidence>
<reference evidence="12" key="1">
    <citation type="submission" date="2022-09" db="EMBL/GenBank/DDBJ databases">
        <title>Actin cytoskeleton and complex cell architecture in an #Asgard archaeon.</title>
        <authorList>
            <person name="Ponce Toledo R.I."/>
            <person name="Schleper C."/>
            <person name="Rodrigues Oliveira T."/>
            <person name="Wollweber F."/>
            <person name="Xu J."/>
            <person name="Rittmann S."/>
            <person name="Klingl A."/>
            <person name="Pilhofer M."/>
        </authorList>
    </citation>
    <scope>NUCLEOTIDE SEQUENCE</scope>
    <source>
        <strain evidence="12">B-35</strain>
    </source>
</reference>
<accession>A0ABY6HSF0</accession>
<name>A0ABY6HSF0_9ARCH</name>
<dbReference type="InterPro" id="IPR020751">
    <property type="entry name" value="aa-tRNA-synth_I_codon-bd_sub2"/>
</dbReference>
<dbReference type="EC" id="6.1.1.6" evidence="10"/>
<dbReference type="PANTHER" id="PTHR37940:SF1">
    <property type="entry name" value="LYSINE--TRNA LIGASE"/>
    <property type="match status" value="1"/>
</dbReference>
<dbReference type="Gene3D" id="1.10.10.350">
    <property type="match status" value="1"/>
</dbReference>
<organism evidence="12 13">
    <name type="scientific">Candidatus Lokiarchaeum ossiferum</name>
    <dbReference type="NCBI Taxonomy" id="2951803"/>
    <lineage>
        <taxon>Archaea</taxon>
        <taxon>Promethearchaeati</taxon>
        <taxon>Promethearchaeota</taxon>
        <taxon>Promethearchaeia</taxon>
        <taxon>Promethearchaeales</taxon>
        <taxon>Promethearchaeaceae</taxon>
        <taxon>Candidatus Lokiarchaeum</taxon>
    </lineage>
</organism>
<keyword evidence="6 10" id="KW-0067">ATP-binding</keyword>
<evidence type="ECO:0000256" key="5">
    <source>
        <dbReference type="ARBA" id="ARBA00022741"/>
    </source>
</evidence>
<dbReference type="InterPro" id="IPR045462">
    <property type="entry name" value="aa-tRNA-synth_I_cd-bd"/>
</dbReference>
<keyword evidence="3 10" id="KW-0963">Cytoplasm</keyword>
<dbReference type="SUPFAM" id="SSF52374">
    <property type="entry name" value="Nucleotidylyl transferase"/>
    <property type="match status" value="1"/>
</dbReference>
<proteinExistence type="inferred from homology"/>
<dbReference type="InterPro" id="IPR008925">
    <property type="entry name" value="aa_tRNA-synth_I_cd-bd_sf"/>
</dbReference>
<protein>
    <recommendedName>
        <fullName evidence="10">Lysine--tRNA ligase</fullName>
        <ecNumber evidence="10">6.1.1.6</ecNumber>
    </recommendedName>
    <alternativeName>
        <fullName evidence="10">Lysyl-tRNA synthetase</fullName>
        <shortName evidence="10">LysRS</shortName>
    </alternativeName>
</protein>
<dbReference type="Gene3D" id="3.40.50.620">
    <property type="entry name" value="HUPs"/>
    <property type="match status" value="2"/>
</dbReference>
<dbReference type="NCBIfam" id="TIGR00467">
    <property type="entry name" value="lysS_arch"/>
    <property type="match status" value="1"/>
</dbReference>
<keyword evidence="13" id="KW-1185">Reference proteome</keyword>
<evidence type="ECO:0000256" key="3">
    <source>
        <dbReference type="ARBA" id="ARBA00022490"/>
    </source>
</evidence>
<evidence type="ECO:0000256" key="6">
    <source>
        <dbReference type="ARBA" id="ARBA00022840"/>
    </source>
</evidence>
<comment type="caution">
    <text evidence="10">Lacks conserved residue(s) required for the propagation of feature annotation.</text>
</comment>
<dbReference type="SUPFAM" id="SSF48163">
    <property type="entry name" value="An anticodon-binding domain of class I aminoacyl-tRNA synthetases"/>
    <property type="match status" value="1"/>
</dbReference>
<evidence type="ECO:0000259" key="11">
    <source>
        <dbReference type="Pfam" id="PF19269"/>
    </source>
</evidence>
<dbReference type="Pfam" id="PF01921">
    <property type="entry name" value="tRNA-synt_1f"/>
    <property type="match status" value="1"/>
</dbReference>
<evidence type="ECO:0000256" key="1">
    <source>
        <dbReference type="ARBA" id="ARBA00004496"/>
    </source>
</evidence>
<evidence type="ECO:0000313" key="13">
    <source>
        <dbReference type="Proteomes" id="UP001208689"/>
    </source>
</evidence>
<dbReference type="GO" id="GO:0004824">
    <property type="term" value="F:lysine-tRNA ligase activity"/>
    <property type="evidence" value="ECO:0007669"/>
    <property type="project" value="UniProtKB-EC"/>
</dbReference>
<dbReference type="PANTHER" id="PTHR37940">
    <property type="entry name" value="LYSINE--TRNA LIGASE"/>
    <property type="match status" value="1"/>
</dbReference>
<dbReference type="InterPro" id="IPR014729">
    <property type="entry name" value="Rossmann-like_a/b/a_fold"/>
</dbReference>
<dbReference type="Gene3D" id="1.10.10.770">
    <property type="match status" value="1"/>
</dbReference>
<dbReference type="HAMAP" id="MF_00177">
    <property type="entry name" value="Lys_tRNA_synth_class1"/>
    <property type="match status" value="1"/>
</dbReference>
<evidence type="ECO:0000256" key="9">
    <source>
        <dbReference type="ARBA" id="ARBA00048573"/>
    </source>
</evidence>
<keyword evidence="7 10" id="KW-0648">Protein biosynthesis</keyword>
<evidence type="ECO:0000256" key="4">
    <source>
        <dbReference type="ARBA" id="ARBA00022598"/>
    </source>
</evidence>
<keyword evidence="8 10" id="KW-0030">Aminoacyl-tRNA synthetase</keyword>
<evidence type="ECO:0000256" key="8">
    <source>
        <dbReference type="ARBA" id="ARBA00023146"/>
    </source>
</evidence>
<dbReference type="InterPro" id="IPR002904">
    <property type="entry name" value="Lys-tRNA-ligase"/>
</dbReference>
<evidence type="ECO:0000256" key="2">
    <source>
        <dbReference type="ARBA" id="ARBA00005594"/>
    </source>
</evidence>
<sequence length="577" mass="67095">MENDNDQKSQDEFPIHWLEGLIQKINGRNLSEIALSTGKTPSGHIHLGIMRELLICDAIKRIFEEKGKIVHFRLFIDSLDAAKRFPGYIKEDYAKKNIGKPFALIPNPINQNDKNYAQYFGEELESIFPLFGIGAKIVWTHELYKTKEMKDMIRIGLKKNEEVKRIVAKYLTASMSEEQKDIYLEQQKTWMGAMVICEKCQCTQKKQKDGTISPNRVLEYDQKSDSCYYQCPACGYKGSVGIESGLVKLNWRLDWPAKWTIFKTTCEPAGKDHCTPGGSYDTGLDLCKNIYGYEGPIKLSYEWLRLGDRDMKTSKGIVFTPAKFLEMVDPKILRMLIFQTNPNKHISIRIEELEQYYNEYQRIERIFFGKEESTETEKKEVEFIYPLIQVDKVPKEFPAQIPLKLVTVLAQLKSVLKEEIIFSKAKEYLISNGNTSNLSIEEFRIIIKRALNWIDEMQRIINTEKDPGKVKKLKQKTEIFTFVPEITQNIRKNLDQSQVDALKSFLDHTKEMAAFTEENVKNVMMSIREKLNIKPMKIFQAFYRIFLDAKKGPRLGPLMTMLDKSWIENRIKEAIQE</sequence>
<comment type="catalytic activity">
    <reaction evidence="9 10">
        <text>tRNA(Lys) + L-lysine + ATP = L-lysyl-tRNA(Lys) + AMP + diphosphate</text>
        <dbReference type="Rhea" id="RHEA:20792"/>
        <dbReference type="Rhea" id="RHEA-COMP:9696"/>
        <dbReference type="Rhea" id="RHEA-COMP:9697"/>
        <dbReference type="ChEBI" id="CHEBI:30616"/>
        <dbReference type="ChEBI" id="CHEBI:32551"/>
        <dbReference type="ChEBI" id="CHEBI:33019"/>
        <dbReference type="ChEBI" id="CHEBI:78442"/>
        <dbReference type="ChEBI" id="CHEBI:78529"/>
        <dbReference type="ChEBI" id="CHEBI:456215"/>
        <dbReference type="EC" id="6.1.1.6"/>
    </reaction>
</comment>
<evidence type="ECO:0000256" key="10">
    <source>
        <dbReference type="HAMAP-Rule" id="MF_00177"/>
    </source>
</evidence>
<keyword evidence="4 10" id="KW-0436">Ligase</keyword>
<comment type="similarity">
    <text evidence="2 10">Belongs to the class-I aminoacyl-tRNA synthetase family.</text>
</comment>
<comment type="subcellular location">
    <subcellularLocation>
        <location evidence="1 10">Cytoplasm</location>
    </subcellularLocation>
</comment>
<feature type="domain" description="Aminoacyl-tRNA synthetase class I anticodon-binding" evidence="11">
    <location>
        <begin position="475"/>
        <end position="575"/>
    </location>
</feature>
<keyword evidence="5 10" id="KW-0547">Nucleotide-binding</keyword>
<dbReference type="EMBL" id="CP104013">
    <property type="protein sequence ID" value="UYP46436.1"/>
    <property type="molecule type" value="Genomic_DNA"/>
</dbReference>
<dbReference type="Proteomes" id="UP001208689">
    <property type="component" value="Chromosome"/>
</dbReference>
<evidence type="ECO:0000256" key="7">
    <source>
        <dbReference type="ARBA" id="ARBA00022917"/>
    </source>
</evidence>
<gene>
    <name evidence="10" type="primary">lysS</name>
    <name evidence="12" type="ORF">NEF87_002721</name>
</gene>
<dbReference type="Pfam" id="PF19269">
    <property type="entry name" value="Anticodon_2"/>
    <property type="match status" value="1"/>
</dbReference>